<evidence type="ECO:0000313" key="2">
    <source>
        <dbReference type="EMBL" id="GBP11420.1"/>
    </source>
</evidence>
<dbReference type="Proteomes" id="UP000299102">
    <property type="component" value="Unassembled WGS sequence"/>
</dbReference>
<gene>
    <name evidence="2" type="ORF">EVAR_92926_1</name>
</gene>
<name>A0A4C1TCW1_EUMVA</name>
<reference evidence="2 3" key="1">
    <citation type="journal article" date="2019" name="Commun. Biol.">
        <title>The bagworm genome reveals a unique fibroin gene that provides high tensile strength.</title>
        <authorList>
            <person name="Kono N."/>
            <person name="Nakamura H."/>
            <person name="Ohtoshi R."/>
            <person name="Tomita M."/>
            <person name="Numata K."/>
            <person name="Arakawa K."/>
        </authorList>
    </citation>
    <scope>NUCLEOTIDE SEQUENCE [LARGE SCALE GENOMIC DNA]</scope>
</reference>
<dbReference type="OrthoDB" id="10057873at2759"/>
<dbReference type="EMBL" id="BGZK01000046">
    <property type="protein sequence ID" value="GBP11420.1"/>
    <property type="molecule type" value="Genomic_DNA"/>
</dbReference>
<accession>A0A4C1TCW1</accession>
<sequence>MGGINLLDRIIGKYPMRGRTGPGQSQPRISSPQLARVSRNTPQQSPHSSCIPDSPTPIMNERPSTSTRKQRLVEPIPHIAKRKKEAKHLSTCAKGAPNNRSKCRNKDPDTFARNSSSLACRRFKGSHIFNKIAELILQTHEEYDLRLFKITKTVTDKGSNMVKAFKIFGKPDLETDTSGGPLLNELENFEVKINDENLDNNNQRDDDDNDDILALNEFPISQGNDLYQLPNHEMCNPHLTFDISTEH</sequence>
<evidence type="ECO:0000256" key="1">
    <source>
        <dbReference type="SAM" id="MobiDB-lite"/>
    </source>
</evidence>
<feature type="compositionally biased region" description="Polar residues" evidence="1">
    <location>
        <begin position="22"/>
        <end position="48"/>
    </location>
</feature>
<protein>
    <submittedName>
        <fullName evidence="2">Uncharacterized protein</fullName>
    </submittedName>
</protein>
<comment type="caution">
    <text evidence="2">The sequence shown here is derived from an EMBL/GenBank/DDBJ whole genome shotgun (WGS) entry which is preliminary data.</text>
</comment>
<proteinExistence type="predicted"/>
<dbReference type="AlphaFoldDB" id="A0A4C1TCW1"/>
<evidence type="ECO:0000313" key="3">
    <source>
        <dbReference type="Proteomes" id="UP000299102"/>
    </source>
</evidence>
<feature type="region of interest" description="Disordered" evidence="1">
    <location>
        <begin position="83"/>
        <end position="112"/>
    </location>
</feature>
<organism evidence="2 3">
    <name type="scientific">Eumeta variegata</name>
    <name type="common">Bagworm moth</name>
    <name type="synonym">Eumeta japonica</name>
    <dbReference type="NCBI Taxonomy" id="151549"/>
    <lineage>
        <taxon>Eukaryota</taxon>
        <taxon>Metazoa</taxon>
        <taxon>Ecdysozoa</taxon>
        <taxon>Arthropoda</taxon>
        <taxon>Hexapoda</taxon>
        <taxon>Insecta</taxon>
        <taxon>Pterygota</taxon>
        <taxon>Neoptera</taxon>
        <taxon>Endopterygota</taxon>
        <taxon>Lepidoptera</taxon>
        <taxon>Glossata</taxon>
        <taxon>Ditrysia</taxon>
        <taxon>Tineoidea</taxon>
        <taxon>Psychidae</taxon>
        <taxon>Oiketicinae</taxon>
        <taxon>Eumeta</taxon>
    </lineage>
</organism>
<feature type="region of interest" description="Disordered" evidence="1">
    <location>
        <begin position="14"/>
        <end position="69"/>
    </location>
</feature>
<keyword evidence="3" id="KW-1185">Reference proteome</keyword>
<dbReference type="STRING" id="151549.A0A4C1TCW1"/>